<keyword evidence="12" id="KW-1185">Reference proteome</keyword>
<dbReference type="Pfam" id="PF01025">
    <property type="entry name" value="GrpE"/>
    <property type="match status" value="1"/>
</dbReference>
<proteinExistence type="inferred from homology"/>
<dbReference type="eggNOG" id="KOG3003">
    <property type="taxonomic scope" value="Eukaryota"/>
</dbReference>
<dbReference type="GO" id="GO:0030150">
    <property type="term" value="P:protein import into mitochondrial matrix"/>
    <property type="evidence" value="ECO:0007669"/>
    <property type="project" value="TreeGrafter"/>
</dbReference>
<keyword evidence="9" id="KW-0175">Coiled coil</keyword>
<dbReference type="OMA" id="YERHAET"/>
<dbReference type="GO" id="GO:0006457">
    <property type="term" value="P:protein folding"/>
    <property type="evidence" value="ECO:0007669"/>
    <property type="project" value="InterPro"/>
</dbReference>
<evidence type="ECO:0000256" key="8">
    <source>
        <dbReference type="RuleBase" id="RU004478"/>
    </source>
</evidence>
<evidence type="ECO:0000256" key="7">
    <source>
        <dbReference type="RuleBase" id="RU000640"/>
    </source>
</evidence>
<dbReference type="AlphaFoldDB" id="T1IYX4"/>
<dbReference type="Proteomes" id="UP000014500">
    <property type="component" value="Unassembled WGS sequence"/>
</dbReference>
<dbReference type="HOGENOM" id="CLU_057217_0_1_1"/>
<dbReference type="PANTHER" id="PTHR21237:SF23">
    <property type="entry name" value="GRPE PROTEIN HOMOLOG, MITOCHONDRIAL"/>
    <property type="match status" value="1"/>
</dbReference>
<dbReference type="GO" id="GO:0001405">
    <property type="term" value="C:PAM complex, Tim23 associated import motor"/>
    <property type="evidence" value="ECO:0007669"/>
    <property type="project" value="TreeGrafter"/>
</dbReference>
<dbReference type="PANTHER" id="PTHR21237">
    <property type="entry name" value="GRPE PROTEIN"/>
    <property type="match status" value="1"/>
</dbReference>
<organism evidence="11 12">
    <name type="scientific">Strigamia maritima</name>
    <name type="common">European centipede</name>
    <name type="synonym">Geophilus maritimus</name>
    <dbReference type="NCBI Taxonomy" id="126957"/>
    <lineage>
        <taxon>Eukaryota</taxon>
        <taxon>Metazoa</taxon>
        <taxon>Ecdysozoa</taxon>
        <taxon>Arthropoda</taxon>
        <taxon>Myriapoda</taxon>
        <taxon>Chilopoda</taxon>
        <taxon>Pleurostigmophora</taxon>
        <taxon>Geophilomorpha</taxon>
        <taxon>Linotaeniidae</taxon>
        <taxon>Strigamia</taxon>
    </lineage>
</organism>
<dbReference type="PhylomeDB" id="T1IYX4"/>
<dbReference type="InterPro" id="IPR009012">
    <property type="entry name" value="GrpE_head"/>
</dbReference>
<feature type="compositionally biased region" description="Polar residues" evidence="10">
    <location>
        <begin position="17"/>
        <end position="43"/>
    </location>
</feature>
<dbReference type="GO" id="GO:0051082">
    <property type="term" value="F:unfolded protein binding"/>
    <property type="evidence" value="ECO:0007669"/>
    <property type="project" value="TreeGrafter"/>
</dbReference>
<dbReference type="InterPro" id="IPR013805">
    <property type="entry name" value="GrpE_CC"/>
</dbReference>
<sequence>MLLVQKVHSPEEPISRVTKSGNKSPLRNLVSSLNQDSKGSKQSTETEREGANIEPEAINLQIQELEVKNKELFEKLEDTQDKYKRALAETENVRQRMRRQIDEAKMFGIQAFCKDLLEVADVLAKATESVPSTELNNNNQHLKTLYDGLRMTESQLQKVFRLYGLNQINPIGEKFDPNLHEALFEDKFEGKDPGTVAVVSKVGYTLHNRTIRPAAVGVVKAA</sequence>
<evidence type="ECO:0000313" key="12">
    <source>
        <dbReference type="Proteomes" id="UP000014500"/>
    </source>
</evidence>
<dbReference type="InterPro" id="IPR000740">
    <property type="entry name" value="GrpE"/>
</dbReference>
<dbReference type="SUPFAM" id="SSF51064">
    <property type="entry name" value="Head domain of nucleotide exchange factor GrpE"/>
    <property type="match status" value="1"/>
</dbReference>
<evidence type="ECO:0000256" key="2">
    <source>
        <dbReference type="ARBA" id="ARBA00009054"/>
    </source>
</evidence>
<evidence type="ECO:0000256" key="6">
    <source>
        <dbReference type="ARBA" id="ARBA00045572"/>
    </source>
</evidence>
<comment type="subcellular location">
    <subcellularLocation>
        <location evidence="1 7">Mitochondrion matrix</location>
    </subcellularLocation>
</comment>
<feature type="coiled-coil region" evidence="9">
    <location>
        <begin position="62"/>
        <end position="100"/>
    </location>
</feature>
<dbReference type="FunFam" id="3.90.20.20:FF:000003">
    <property type="entry name" value="GrpE protein homolog"/>
    <property type="match status" value="1"/>
</dbReference>
<evidence type="ECO:0000256" key="3">
    <source>
        <dbReference type="ARBA" id="ARBA00022946"/>
    </source>
</evidence>
<comment type="similarity">
    <text evidence="2 8">Belongs to the GrpE family.</text>
</comment>
<dbReference type="EnsemblMetazoa" id="SMAR006442-RA">
    <property type="protein sequence ID" value="SMAR006442-PA"/>
    <property type="gene ID" value="SMAR006442"/>
</dbReference>
<keyword evidence="4 7" id="KW-0496">Mitochondrion</keyword>
<dbReference type="PROSITE" id="PS01071">
    <property type="entry name" value="GRPE"/>
    <property type="match status" value="1"/>
</dbReference>
<evidence type="ECO:0000256" key="1">
    <source>
        <dbReference type="ARBA" id="ARBA00004305"/>
    </source>
</evidence>
<dbReference type="PRINTS" id="PR00773">
    <property type="entry name" value="GRPEPROTEIN"/>
</dbReference>
<evidence type="ECO:0000313" key="11">
    <source>
        <dbReference type="EnsemblMetazoa" id="SMAR006442-PA"/>
    </source>
</evidence>
<dbReference type="Gene3D" id="2.30.22.10">
    <property type="entry name" value="Head domain of nucleotide exchange factor GrpE"/>
    <property type="match status" value="1"/>
</dbReference>
<dbReference type="HAMAP" id="MF_01151">
    <property type="entry name" value="GrpE"/>
    <property type="match status" value="1"/>
</dbReference>
<keyword evidence="5 7" id="KW-0143">Chaperone</keyword>
<name>T1IYX4_STRMM</name>
<evidence type="ECO:0000256" key="4">
    <source>
        <dbReference type="ARBA" id="ARBA00023128"/>
    </source>
</evidence>
<comment type="function">
    <text evidence="6">Essential component of the PAM complex, a complex required for the translocation of transit peptide-containing proteins from the inner membrane into the mitochondrial matrix in an ATP-dependent manner. Seems to control the nucleotide-dependent binding of mitochondrial HSP70 to substrate proteins.</text>
</comment>
<dbReference type="SUPFAM" id="SSF58014">
    <property type="entry name" value="Coiled-coil domain of nucleotide exchange factor GrpE"/>
    <property type="match status" value="1"/>
</dbReference>
<dbReference type="CDD" id="cd00446">
    <property type="entry name" value="GrpE"/>
    <property type="match status" value="1"/>
</dbReference>
<dbReference type="STRING" id="126957.T1IYX4"/>
<dbReference type="EMBL" id="JH431701">
    <property type="status" value="NOT_ANNOTATED_CDS"/>
    <property type="molecule type" value="Genomic_DNA"/>
</dbReference>
<reference evidence="12" key="1">
    <citation type="submission" date="2011-05" db="EMBL/GenBank/DDBJ databases">
        <authorList>
            <person name="Richards S.R."/>
            <person name="Qu J."/>
            <person name="Jiang H."/>
            <person name="Jhangiani S.N."/>
            <person name="Agravi P."/>
            <person name="Goodspeed R."/>
            <person name="Gross S."/>
            <person name="Mandapat C."/>
            <person name="Jackson L."/>
            <person name="Mathew T."/>
            <person name="Pu L."/>
            <person name="Thornton R."/>
            <person name="Saada N."/>
            <person name="Wilczek-Boney K.B."/>
            <person name="Lee S."/>
            <person name="Kovar C."/>
            <person name="Wu Y."/>
            <person name="Scherer S.E."/>
            <person name="Worley K.C."/>
            <person name="Muzny D.M."/>
            <person name="Gibbs R."/>
        </authorList>
    </citation>
    <scope>NUCLEOTIDE SEQUENCE</scope>
    <source>
        <strain evidence="12">Brora</strain>
    </source>
</reference>
<evidence type="ECO:0000256" key="10">
    <source>
        <dbReference type="SAM" id="MobiDB-lite"/>
    </source>
</evidence>
<dbReference type="GO" id="GO:0000774">
    <property type="term" value="F:adenyl-nucleotide exchange factor activity"/>
    <property type="evidence" value="ECO:0007669"/>
    <property type="project" value="InterPro"/>
</dbReference>
<protein>
    <recommendedName>
        <fullName evidence="7">GrpE protein homolog</fullName>
    </recommendedName>
</protein>
<accession>T1IYX4</accession>
<evidence type="ECO:0000256" key="5">
    <source>
        <dbReference type="ARBA" id="ARBA00023186"/>
    </source>
</evidence>
<dbReference type="FunFam" id="2.30.22.10:FF:000002">
    <property type="entry name" value="GrpE protein homolog"/>
    <property type="match status" value="1"/>
</dbReference>
<evidence type="ECO:0000256" key="9">
    <source>
        <dbReference type="SAM" id="Coils"/>
    </source>
</evidence>
<reference evidence="11" key="2">
    <citation type="submission" date="2015-02" db="UniProtKB">
        <authorList>
            <consortium name="EnsemblMetazoa"/>
        </authorList>
    </citation>
    <scope>IDENTIFICATION</scope>
</reference>
<dbReference type="GO" id="GO:0042803">
    <property type="term" value="F:protein homodimerization activity"/>
    <property type="evidence" value="ECO:0007669"/>
    <property type="project" value="InterPro"/>
</dbReference>
<keyword evidence="3" id="KW-0809">Transit peptide</keyword>
<dbReference type="Gene3D" id="3.90.20.20">
    <property type="match status" value="1"/>
</dbReference>
<dbReference type="GO" id="GO:0051087">
    <property type="term" value="F:protein-folding chaperone binding"/>
    <property type="evidence" value="ECO:0007669"/>
    <property type="project" value="InterPro"/>
</dbReference>
<feature type="region of interest" description="Disordered" evidence="10">
    <location>
        <begin position="1"/>
        <end position="53"/>
    </location>
</feature>